<dbReference type="EMBL" id="JAUHHV010000004">
    <property type="protein sequence ID" value="KAK1427807.1"/>
    <property type="molecule type" value="Genomic_DNA"/>
</dbReference>
<dbReference type="PANTHER" id="PTHR37984">
    <property type="entry name" value="PROTEIN CBG26694"/>
    <property type="match status" value="1"/>
</dbReference>
<dbReference type="FunFam" id="3.10.20.370:FF:000001">
    <property type="entry name" value="Retrovirus-related Pol polyprotein from transposon 17.6-like protein"/>
    <property type="match status" value="1"/>
</dbReference>
<keyword evidence="4" id="KW-0540">Nuclease</keyword>
<keyword evidence="3" id="KW-0548">Nucleotidyltransferase</keyword>
<dbReference type="InterPro" id="IPR050951">
    <property type="entry name" value="Retrovirus_Pol_polyprotein"/>
</dbReference>
<feature type="compositionally biased region" description="Polar residues" evidence="8">
    <location>
        <begin position="444"/>
        <end position="463"/>
    </location>
</feature>
<evidence type="ECO:0000256" key="6">
    <source>
        <dbReference type="ARBA" id="ARBA00022801"/>
    </source>
</evidence>
<keyword evidence="6" id="KW-0378">Hydrolase</keyword>
<feature type="compositionally biased region" description="Basic and acidic residues" evidence="8">
    <location>
        <begin position="367"/>
        <end position="384"/>
    </location>
</feature>
<dbReference type="InterPro" id="IPR043502">
    <property type="entry name" value="DNA/RNA_pol_sf"/>
</dbReference>
<dbReference type="CDD" id="cd00303">
    <property type="entry name" value="retropepsin_like"/>
    <property type="match status" value="1"/>
</dbReference>
<dbReference type="GO" id="GO:0016787">
    <property type="term" value="F:hydrolase activity"/>
    <property type="evidence" value="ECO:0007669"/>
    <property type="project" value="UniProtKB-KW"/>
</dbReference>
<dbReference type="CDD" id="cd01647">
    <property type="entry name" value="RT_LTR"/>
    <property type="match status" value="1"/>
</dbReference>
<evidence type="ECO:0000259" key="9">
    <source>
        <dbReference type="PROSITE" id="PS50994"/>
    </source>
</evidence>
<dbReference type="InterPro" id="IPR005162">
    <property type="entry name" value="Retrotrans_gag_dom"/>
</dbReference>
<dbReference type="FunFam" id="3.30.70.270:FF:000020">
    <property type="entry name" value="Transposon Tf2-6 polyprotein-like Protein"/>
    <property type="match status" value="1"/>
</dbReference>
<dbReference type="InterPro" id="IPR021109">
    <property type="entry name" value="Peptidase_aspartic_dom_sf"/>
</dbReference>
<dbReference type="Pfam" id="PF03732">
    <property type="entry name" value="Retrotrans_gag"/>
    <property type="match status" value="1"/>
</dbReference>
<dbReference type="PROSITE" id="PS50994">
    <property type="entry name" value="INTEGRASE"/>
    <property type="match status" value="1"/>
</dbReference>
<dbReference type="Pfam" id="PF00665">
    <property type="entry name" value="rve"/>
    <property type="match status" value="1"/>
</dbReference>
<evidence type="ECO:0000256" key="4">
    <source>
        <dbReference type="ARBA" id="ARBA00022722"/>
    </source>
</evidence>
<name>A0AAD8KRN6_TARER</name>
<dbReference type="EC" id="2.7.7.49" evidence="1"/>
<dbReference type="Gene3D" id="3.30.70.270">
    <property type="match status" value="2"/>
</dbReference>
<evidence type="ECO:0000256" key="2">
    <source>
        <dbReference type="ARBA" id="ARBA00022679"/>
    </source>
</evidence>
<dbReference type="InterPro" id="IPR000477">
    <property type="entry name" value="RT_dom"/>
</dbReference>
<evidence type="ECO:0000313" key="11">
    <source>
        <dbReference type="Proteomes" id="UP001229421"/>
    </source>
</evidence>
<dbReference type="Pfam" id="PF13650">
    <property type="entry name" value="Asp_protease_2"/>
    <property type="match status" value="1"/>
</dbReference>
<evidence type="ECO:0000256" key="3">
    <source>
        <dbReference type="ARBA" id="ARBA00022695"/>
    </source>
</evidence>
<feature type="region of interest" description="Disordered" evidence="8">
    <location>
        <begin position="441"/>
        <end position="464"/>
    </location>
</feature>
<dbReference type="InterPro" id="IPR041373">
    <property type="entry name" value="RT_RNaseH"/>
</dbReference>
<dbReference type="Gene3D" id="1.10.340.70">
    <property type="match status" value="1"/>
</dbReference>
<keyword evidence="11" id="KW-1185">Reference proteome</keyword>
<keyword evidence="2" id="KW-0808">Transferase</keyword>
<keyword evidence="5" id="KW-0255">Endonuclease</keyword>
<feature type="region of interest" description="Disordered" evidence="8">
    <location>
        <begin position="483"/>
        <end position="530"/>
    </location>
</feature>
<dbReference type="Proteomes" id="UP001229421">
    <property type="component" value="Unassembled WGS sequence"/>
</dbReference>
<feature type="compositionally biased region" description="Polar residues" evidence="8">
    <location>
        <begin position="324"/>
        <end position="344"/>
    </location>
</feature>
<dbReference type="GO" id="GO:0015074">
    <property type="term" value="P:DNA integration"/>
    <property type="evidence" value="ECO:0007669"/>
    <property type="project" value="InterPro"/>
</dbReference>
<dbReference type="Gene3D" id="3.10.10.10">
    <property type="entry name" value="HIV Type 1 Reverse Transcriptase, subunit A, domain 1"/>
    <property type="match status" value="1"/>
</dbReference>
<dbReference type="CDD" id="cd09274">
    <property type="entry name" value="RNase_HI_RT_Ty3"/>
    <property type="match status" value="1"/>
</dbReference>
<evidence type="ECO:0000256" key="7">
    <source>
        <dbReference type="ARBA" id="ARBA00022918"/>
    </source>
</evidence>
<feature type="region of interest" description="Disordered" evidence="8">
    <location>
        <begin position="324"/>
        <end position="386"/>
    </location>
</feature>
<dbReference type="GO" id="GO:0003964">
    <property type="term" value="F:RNA-directed DNA polymerase activity"/>
    <property type="evidence" value="ECO:0007669"/>
    <property type="project" value="UniProtKB-KW"/>
</dbReference>
<dbReference type="Pfam" id="PF17917">
    <property type="entry name" value="RT_RNaseH"/>
    <property type="match status" value="1"/>
</dbReference>
<dbReference type="SUPFAM" id="SSF56672">
    <property type="entry name" value="DNA/RNA polymerases"/>
    <property type="match status" value="1"/>
</dbReference>
<dbReference type="PANTHER" id="PTHR37984:SF5">
    <property type="entry name" value="PROTEIN NYNRIN-LIKE"/>
    <property type="match status" value="1"/>
</dbReference>
<dbReference type="InterPro" id="IPR012337">
    <property type="entry name" value="RNaseH-like_sf"/>
</dbReference>
<proteinExistence type="predicted"/>
<feature type="compositionally biased region" description="Basic and acidic residues" evidence="8">
    <location>
        <begin position="510"/>
        <end position="521"/>
    </location>
</feature>
<dbReference type="Pfam" id="PF17921">
    <property type="entry name" value="Integrase_H2C2"/>
    <property type="match status" value="1"/>
</dbReference>
<accession>A0AAD8KRN6</accession>
<dbReference type="GO" id="GO:0003676">
    <property type="term" value="F:nucleic acid binding"/>
    <property type="evidence" value="ECO:0007669"/>
    <property type="project" value="InterPro"/>
</dbReference>
<dbReference type="InterPro" id="IPR001584">
    <property type="entry name" value="Integrase_cat-core"/>
</dbReference>
<dbReference type="Gene3D" id="2.40.70.10">
    <property type="entry name" value="Acid Proteases"/>
    <property type="match status" value="1"/>
</dbReference>
<sequence length="1804" mass="205226">MHTRSSGPPDTKPFSEPEREFHRRLRQLQVPLAELVSVVVMADLRTVADHISVAPTTIRSSITLPTVEANNWTIPPTLINTIAHLVQFHGMRDEDPHAHLTKFDRVCSTFCLNGVTAEAIKLRLFPFSLTDQAAIWLDSLAPGTITSWTELQTKFLQKYFPPAKTARLRNLIYAFTEQPGESFFETWDRFKGLLNKCPHHGLEDWRVVEKFYNGISEATRRLLDSTAGGNMMKTKTATECLEMMEDLATSTYTEPGSRDVTAISKGIHTVDSSVALAAQVESLAKMVKDIQVKITSKCEICRGGHETIDCPVGSEEELSFVQNQGRGQGYNSGWQPRQPSNWRSGNPPGFAPRQSLFQTPSDGQSSEESKSELSEFLKRNEESQSRTNKLLESIVMQGEARHQEQMKKNQEFELMFRNQGSTIQSLERTMGEMANRLTDRPTGSFPSSTQVNPNATAKAVTTRSGRKLEVEKRVVVVEEPVDEEIEMETPAGDVHPRLHPTNTAQSSESSGEKKKEKESPRVYKPTAPYPGRLLAKSDSEQYARFLEMLKKLHVNLPFVEALAKMPKYAKFLKDLLTNKKKLEELSTVILSEECSAVLQNKLPKKMTDPGSFTIPCLIGDLTVSHALADLGASINLMPYSIFAKLNLGEPTPTRMSFQLADRSVKFPRGIVENMLVKVDKFVFPVDFVILDMDEDSKVPLILGRPFLATARALIDVFDGKLTLRVDDNAITFDIQRSMKHTPKHDDTLYFIDTLMSYVGSFLGEVCRRDSIDTQMLGVDLEGIELTEFDLEHDPPLPFSEPSVGSECSEVSKVFEVLKRETPEEKPSVEIPPPVELKELPSHLEYAFLGEGSQLPVIVSSSLTEEEKEKLMVVLRAHKHAIAWKLVDIKGINPSFCTHKILMEDEYRPVVQPQRRLNPNMQDVVKKEVLKLLDAGLIYPISDSAWVSPVQVVPKKGGMTVVMNDKNELIPTRTVTGWRVCIDYRRLNDATRKDHFPLPFIDQMLERLSGQQFYCFLDGFSGYFQIPIAPEDQEKTTFTCPYGTFAYRRMPFGLCNAPATFQRCMVAIFQELIKDSMEVFMDDFSVFGSSFDSCLHNLDRVLARCEETNLMLNWEKCHFMVREGIVLGHKISRAGLEVDQAKIDTISKLPPPTSVKSVRSFLGHAGFYRRFIRDFSKIARPMTQLLEKDRPFDFSDECVRAFELLKEKLISAPILVAPDWSLPFEVMCDTSDFAVGAVLGQRREKHFHPIYYASKTLNDAQENYTTTEKELLAVVFACDKFRSYLVLSKTIVFTDHAALRYLFAKKDAKPRLIRWILLLQEFDIEIQDKKGAENVAADHLSRLESSESERSRVGKIGDSFPHESLMFVRAHEEGYPWFADFANYLSTGELPHKIPYQQKKKFFADLRFYIWEDPYLFRIGADQMIRRCVTSPETRSILEHCHSGPAGGHYGGAYTAKRVIDAGFYWPTIFKDAHEFVRSCDACQRAGNISSRNEMPQNPIQVVEIFDIWGIDFMGPFPMSRGNRYILVAIDYVSKWVEAKALSTNSARVVVKFLRELFARFGTPKAIISDRGTHFCNAQMEKVLKRYGVTHRLSTAYHPQTSGQVENANRGIKRILEKTVGHSRCDWADNLDDALWAFRTAYKTSIGTTPFRMIYGKACHLPVELEHRAYWALRKVNLDMDAAGKHRFLQIHELEELRDEAYEKSWAYKEKTKQLHDRHIKSVKEFKCGDKVLLYNSRLRLFPGKLKSRWTGPHIVTNVFPYGTVEIENNEGQRFKVNGHRLKIYVEGKPEEREGETIDLPEVGM</sequence>
<dbReference type="Pfam" id="PF00078">
    <property type="entry name" value="RVT_1"/>
    <property type="match status" value="1"/>
</dbReference>
<dbReference type="InterPro" id="IPR041588">
    <property type="entry name" value="Integrase_H2C2"/>
</dbReference>
<dbReference type="Gene3D" id="3.30.420.10">
    <property type="entry name" value="Ribonuclease H-like superfamily/Ribonuclease H"/>
    <property type="match status" value="1"/>
</dbReference>
<gene>
    <name evidence="10" type="ORF">QVD17_16502</name>
</gene>
<organism evidence="10 11">
    <name type="scientific">Tagetes erecta</name>
    <name type="common">African marigold</name>
    <dbReference type="NCBI Taxonomy" id="13708"/>
    <lineage>
        <taxon>Eukaryota</taxon>
        <taxon>Viridiplantae</taxon>
        <taxon>Streptophyta</taxon>
        <taxon>Embryophyta</taxon>
        <taxon>Tracheophyta</taxon>
        <taxon>Spermatophyta</taxon>
        <taxon>Magnoliopsida</taxon>
        <taxon>eudicotyledons</taxon>
        <taxon>Gunneridae</taxon>
        <taxon>Pentapetalae</taxon>
        <taxon>asterids</taxon>
        <taxon>campanulids</taxon>
        <taxon>Asterales</taxon>
        <taxon>Asteraceae</taxon>
        <taxon>Asteroideae</taxon>
        <taxon>Heliantheae alliance</taxon>
        <taxon>Tageteae</taxon>
        <taxon>Tagetes</taxon>
    </lineage>
</organism>
<protein>
    <recommendedName>
        <fullName evidence="1">RNA-directed DNA polymerase</fullName>
        <ecNumber evidence="1">2.7.7.49</ecNumber>
    </recommendedName>
</protein>
<evidence type="ECO:0000256" key="8">
    <source>
        <dbReference type="SAM" id="MobiDB-lite"/>
    </source>
</evidence>
<dbReference type="SUPFAM" id="SSF53098">
    <property type="entry name" value="Ribonuclease H-like"/>
    <property type="match status" value="1"/>
</dbReference>
<dbReference type="InterPro" id="IPR036397">
    <property type="entry name" value="RNaseH_sf"/>
</dbReference>
<feature type="compositionally biased region" description="Polar residues" evidence="8">
    <location>
        <begin position="355"/>
        <end position="364"/>
    </location>
</feature>
<dbReference type="InterPro" id="IPR043128">
    <property type="entry name" value="Rev_trsase/Diguanyl_cyclase"/>
</dbReference>
<evidence type="ECO:0000256" key="5">
    <source>
        <dbReference type="ARBA" id="ARBA00022759"/>
    </source>
</evidence>
<comment type="caution">
    <text evidence="10">The sequence shown here is derived from an EMBL/GenBank/DDBJ whole genome shotgun (WGS) entry which is preliminary data.</text>
</comment>
<reference evidence="10" key="1">
    <citation type="journal article" date="2023" name="bioRxiv">
        <title>Improved chromosome-level genome assembly for marigold (Tagetes erecta).</title>
        <authorList>
            <person name="Jiang F."/>
            <person name="Yuan L."/>
            <person name="Wang S."/>
            <person name="Wang H."/>
            <person name="Xu D."/>
            <person name="Wang A."/>
            <person name="Fan W."/>
        </authorList>
    </citation>
    <scope>NUCLEOTIDE SEQUENCE</scope>
    <source>
        <strain evidence="10">WSJ</strain>
        <tissue evidence="10">Leaf</tissue>
    </source>
</reference>
<evidence type="ECO:0000256" key="1">
    <source>
        <dbReference type="ARBA" id="ARBA00012493"/>
    </source>
</evidence>
<evidence type="ECO:0000313" key="10">
    <source>
        <dbReference type="EMBL" id="KAK1427807.1"/>
    </source>
</evidence>
<keyword evidence="7" id="KW-0695">RNA-directed DNA polymerase</keyword>
<feature type="domain" description="Integrase catalytic" evidence="9">
    <location>
        <begin position="1494"/>
        <end position="1657"/>
    </location>
</feature>
<dbReference type="GO" id="GO:0004519">
    <property type="term" value="F:endonuclease activity"/>
    <property type="evidence" value="ECO:0007669"/>
    <property type="project" value="UniProtKB-KW"/>
</dbReference>